<accession>A0A9D4D412</accession>
<gene>
    <name evidence="1" type="ORF">DPMN_045011</name>
</gene>
<reference evidence="1" key="2">
    <citation type="submission" date="2020-11" db="EMBL/GenBank/DDBJ databases">
        <authorList>
            <person name="McCartney M.A."/>
            <person name="Auch B."/>
            <person name="Kono T."/>
            <person name="Mallez S."/>
            <person name="Becker A."/>
            <person name="Gohl D.M."/>
            <person name="Silverstein K.A.T."/>
            <person name="Koren S."/>
            <person name="Bechman K.B."/>
            <person name="Herman A."/>
            <person name="Abrahante J.E."/>
            <person name="Garbe J."/>
        </authorList>
    </citation>
    <scope>NUCLEOTIDE SEQUENCE</scope>
    <source>
        <strain evidence="1">Duluth1</strain>
        <tissue evidence="1">Whole animal</tissue>
    </source>
</reference>
<comment type="caution">
    <text evidence="1">The sequence shown here is derived from an EMBL/GenBank/DDBJ whole genome shotgun (WGS) entry which is preliminary data.</text>
</comment>
<evidence type="ECO:0000313" key="2">
    <source>
        <dbReference type="Proteomes" id="UP000828390"/>
    </source>
</evidence>
<evidence type="ECO:0000313" key="1">
    <source>
        <dbReference type="EMBL" id="KAH3738377.1"/>
    </source>
</evidence>
<name>A0A9D4D412_DREPO</name>
<dbReference type="AlphaFoldDB" id="A0A9D4D412"/>
<dbReference type="Proteomes" id="UP000828390">
    <property type="component" value="Unassembled WGS sequence"/>
</dbReference>
<sequence>MLPYYGGLICLGGSELNMTTNKCDCVSTVLPGPYSTRIQAGTSLLHRGCHGRRVFRCAQPQCTLQLCALAAAAWLLPFQSSTIVDLLH</sequence>
<protein>
    <submittedName>
        <fullName evidence="1">Uncharacterized protein</fullName>
    </submittedName>
</protein>
<reference evidence="1" key="1">
    <citation type="journal article" date="2019" name="bioRxiv">
        <title>The Genome of the Zebra Mussel, Dreissena polymorpha: A Resource for Invasive Species Research.</title>
        <authorList>
            <person name="McCartney M.A."/>
            <person name="Auch B."/>
            <person name="Kono T."/>
            <person name="Mallez S."/>
            <person name="Zhang Y."/>
            <person name="Obille A."/>
            <person name="Becker A."/>
            <person name="Abrahante J.E."/>
            <person name="Garbe J."/>
            <person name="Badalamenti J.P."/>
            <person name="Herman A."/>
            <person name="Mangelson H."/>
            <person name="Liachko I."/>
            <person name="Sullivan S."/>
            <person name="Sone E.D."/>
            <person name="Koren S."/>
            <person name="Silverstein K.A.T."/>
            <person name="Beckman K.B."/>
            <person name="Gohl D.M."/>
        </authorList>
    </citation>
    <scope>NUCLEOTIDE SEQUENCE</scope>
    <source>
        <strain evidence="1">Duluth1</strain>
        <tissue evidence="1">Whole animal</tissue>
    </source>
</reference>
<proteinExistence type="predicted"/>
<keyword evidence="2" id="KW-1185">Reference proteome</keyword>
<dbReference type="EMBL" id="JAIWYP010000011">
    <property type="protein sequence ID" value="KAH3738377.1"/>
    <property type="molecule type" value="Genomic_DNA"/>
</dbReference>
<organism evidence="1 2">
    <name type="scientific">Dreissena polymorpha</name>
    <name type="common">Zebra mussel</name>
    <name type="synonym">Mytilus polymorpha</name>
    <dbReference type="NCBI Taxonomy" id="45954"/>
    <lineage>
        <taxon>Eukaryota</taxon>
        <taxon>Metazoa</taxon>
        <taxon>Spiralia</taxon>
        <taxon>Lophotrochozoa</taxon>
        <taxon>Mollusca</taxon>
        <taxon>Bivalvia</taxon>
        <taxon>Autobranchia</taxon>
        <taxon>Heteroconchia</taxon>
        <taxon>Euheterodonta</taxon>
        <taxon>Imparidentia</taxon>
        <taxon>Neoheterodontei</taxon>
        <taxon>Myida</taxon>
        <taxon>Dreissenoidea</taxon>
        <taxon>Dreissenidae</taxon>
        <taxon>Dreissena</taxon>
    </lineage>
</organism>